<dbReference type="PRINTS" id="PR00081">
    <property type="entry name" value="GDHRDH"/>
</dbReference>
<dbReference type="GO" id="GO:0003858">
    <property type="term" value="F:3-hydroxybutyrate dehydrogenase activity"/>
    <property type="evidence" value="ECO:0007669"/>
    <property type="project" value="UniProtKB-EC"/>
</dbReference>
<evidence type="ECO:0000313" key="4">
    <source>
        <dbReference type="Proteomes" id="UP000193200"/>
    </source>
</evidence>
<organism evidence="3 4">
    <name type="scientific">Oceanibacterium hippocampi</name>
    <dbReference type="NCBI Taxonomy" id="745714"/>
    <lineage>
        <taxon>Bacteria</taxon>
        <taxon>Pseudomonadati</taxon>
        <taxon>Pseudomonadota</taxon>
        <taxon>Alphaproteobacteria</taxon>
        <taxon>Sneathiellales</taxon>
        <taxon>Sneathiellaceae</taxon>
        <taxon>Oceanibacterium</taxon>
    </lineage>
</organism>
<dbReference type="Gene3D" id="3.40.50.720">
    <property type="entry name" value="NAD(P)-binding Rossmann-like Domain"/>
    <property type="match status" value="1"/>
</dbReference>
<dbReference type="Proteomes" id="UP000193200">
    <property type="component" value="Unassembled WGS sequence"/>
</dbReference>
<dbReference type="SUPFAM" id="SSF51735">
    <property type="entry name" value="NAD(P)-binding Rossmann-fold domains"/>
    <property type="match status" value="1"/>
</dbReference>
<evidence type="ECO:0000256" key="1">
    <source>
        <dbReference type="ARBA" id="ARBA00006484"/>
    </source>
</evidence>
<comment type="similarity">
    <text evidence="1 2">Belongs to the short-chain dehydrogenases/reductases (SDR) family.</text>
</comment>
<name>A0A1Y5TG53_9PROT</name>
<dbReference type="InParanoid" id="A0A1Y5TG53"/>
<dbReference type="InterPro" id="IPR002347">
    <property type="entry name" value="SDR_fam"/>
</dbReference>
<keyword evidence="4" id="KW-1185">Reference proteome</keyword>
<protein>
    <submittedName>
        <fullName evidence="3">D-beta-hydroxybutyrate dehydrogenase</fullName>
        <ecNumber evidence="3">1.1.1.30</ecNumber>
    </submittedName>
</protein>
<keyword evidence="3" id="KW-0560">Oxidoreductase</keyword>
<dbReference type="NCBIfam" id="NF009931">
    <property type="entry name" value="PRK13394.1"/>
    <property type="match status" value="1"/>
</dbReference>
<dbReference type="InterPro" id="IPR011294">
    <property type="entry name" value="3-OHbutyrate_DH"/>
</dbReference>
<dbReference type="FunFam" id="3.40.50.720:FF:000084">
    <property type="entry name" value="Short-chain dehydrogenase reductase"/>
    <property type="match status" value="1"/>
</dbReference>
<dbReference type="EMBL" id="FWFR01000002">
    <property type="protein sequence ID" value="SLN63224.1"/>
    <property type="molecule type" value="Genomic_DNA"/>
</dbReference>
<dbReference type="PANTHER" id="PTHR42879:SF2">
    <property type="entry name" value="3-OXOACYL-[ACYL-CARRIER-PROTEIN] REDUCTASE FABG"/>
    <property type="match status" value="1"/>
</dbReference>
<gene>
    <name evidence="3" type="primary">bdhA_2</name>
    <name evidence="3" type="ORF">OCH7691_02827</name>
</gene>
<dbReference type="InterPro" id="IPR020904">
    <property type="entry name" value="Sc_DH/Rdtase_CS"/>
</dbReference>
<dbReference type="Pfam" id="PF00106">
    <property type="entry name" value="adh_short"/>
    <property type="match status" value="1"/>
</dbReference>
<dbReference type="InterPro" id="IPR050259">
    <property type="entry name" value="SDR"/>
</dbReference>
<dbReference type="NCBIfam" id="TIGR01963">
    <property type="entry name" value="PHB_DH"/>
    <property type="match status" value="1"/>
</dbReference>
<proteinExistence type="inferred from homology"/>
<dbReference type="CDD" id="cd05233">
    <property type="entry name" value="SDR_c"/>
    <property type="match status" value="1"/>
</dbReference>
<dbReference type="AlphaFoldDB" id="A0A1Y5TG53"/>
<dbReference type="RefSeq" id="WP_085884153.1">
    <property type="nucleotide sequence ID" value="NZ_FWFR01000002.1"/>
</dbReference>
<evidence type="ECO:0000256" key="2">
    <source>
        <dbReference type="RuleBase" id="RU000363"/>
    </source>
</evidence>
<dbReference type="OrthoDB" id="7375193at2"/>
<accession>A0A1Y5TG53</accession>
<sequence length="260" mass="27477">MKLKDKVCIVTGAARGIGEGIARRFVAEGARVAIADLDLGAASETAKRLTATGPGSAFGVAMNVTDEDAVNAGVAAVVAKWGGVDVLVSNAGIQIVDKIEDYAFKDWKKLLAIHLDGAFLTTKACIPHMYRQKSGSVILMGSVHSKEASPLKSAYVTAKHGLLGLARVISKEGAEHGVRANVICPGFVKTPLVEKQIPEQAKELGISEDEVVDRIMLGETVDKEFTTIEDVAEVALLFAAFPTNALTGQSLVVSHGWHMD</sequence>
<dbReference type="PANTHER" id="PTHR42879">
    <property type="entry name" value="3-OXOACYL-(ACYL-CARRIER-PROTEIN) REDUCTASE"/>
    <property type="match status" value="1"/>
</dbReference>
<dbReference type="NCBIfam" id="NF009093">
    <property type="entry name" value="PRK12429.1"/>
    <property type="match status" value="1"/>
</dbReference>
<dbReference type="PROSITE" id="PS00061">
    <property type="entry name" value="ADH_SHORT"/>
    <property type="match status" value="1"/>
</dbReference>
<dbReference type="PRINTS" id="PR00080">
    <property type="entry name" value="SDRFAMILY"/>
</dbReference>
<evidence type="ECO:0000313" key="3">
    <source>
        <dbReference type="EMBL" id="SLN63224.1"/>
    </source>
</evidence>
<dbReference type="EC" id="1.1.1.30" evidence="3"/>
<dbReference type="GO" id="GO:0032787">
    <property type="term" value="P:monocarboxylic acid metabolic process"/>
    <property type="evidence" value="ECO:0007669"/>
    <property type="project" value="UniProtKB-ARBA"/>
</dbReference>
<dbReference type="InterPro" id="IPR036291">
    <property type="entry name" value="NAD(P)-bd_dom_sf"/>
</dbReference>
<reference evidence="3 4" key="1">
    <citation type="submission" date="2017-03" db="EMBL/GenBank/DDBJ databases">
        <authorList>
            <person name="Afonso C.L."/>
            <person name="Miller P.J."/>
            <person name="Scott M.A."/>
            <person name="Spackman E."/>
            <person name="Goraichik I."/>
            <person name="Dimitrov K.M."/>
            <person name="Suarez D.L."/>
            <person name="Swayne D.E."/>
        </authorList>
    </citation>
    <scope>NUCLEOTIDE SEQUENCE [LARGE SCALE GENOMIC DNA]</scope>
    <source>
        <strain evidence="3 4">CECT 7691</strain>
    </source>
</reference>